<feature type="signal peptide" evidence="4">
    <location>
        <begin position="1"/>
        <end position="19"/>
    </location>
</feature>
<feature type="chain" id="PRO_5027651039" description="Periplasmic nitrate reductase component NapL" evidence="4">
    <location>
        <begin position="20"/>
        <end position="240"/>
    </location>
</feature>
<dbReference type="AlphaFoldDB" id="A0A6S6SLJ3"/>
<evidence type="ECO:0008006" key="6">
    <source>
        <dbReference type="Google" id="ProtNLM"/>
    </source>
</evidence>
<evidence type="ECO:0000256" key="2">
    <source>
        <dbReference type="ARBA" id="ARBA00022475"/>
    </source>
</evidence>
<comment type="subcellular location">
    <subcellularLocation>
        <location evidence="1">Cell membrane</location>
    </subcellularLocation>
</comment>
<evidence type="ECO:0000256" key="3">
    <source>
        <dbReference type="ARBA" id="ARBA00023136"/>
    </source>
</evidence>
<dbReference type="InterPro" id="IPR009722">
    <property type="entry name" value="YjiK/CarP"/>
</dbReference>
<keyword evidence="4" id="KW-0732">Signal</keyword>
<sequence>MKHLLIKTLGLLISLNFFACADQRSDNVIASIPEASGISFCEDSQTLMVANDEGSFYELSSRGEILLEHKLGKYDLEGVVCEKKRLIFAVEDGAILEVNRKTLKSKKFKLKGQDFKISKKSGIEGITKIDNLYYLSLQTKNKKDAKLLVVKLDKNNAKVIKTISHGVIDSAGMQFHKKKIFIVSDKKDKLYIYNIKKNQISKEIKLPPFAQEGVTFDNNGHIYFADDNGAVRKYLVKDIL</sequence>
<gene>
    <name evidence="5" type="ORF">HELGO_WM31896</name>
</gene>
<dbReference type="EMBL" id="CACVAZ010000025">
    <property type="protein sequence ID" value="CAA6805661.1"/>
    <property type="molecule type" value="Genomic_DNA"/>
</dbReference>
<protein>
    <recommendedName>
        <fullName evidence="6">Periplasmic nitrate reductase component NapL</fullName>
    </recommendedName>
</protein>
<dbReference type="Pfam" id="PF06977">
    <property type="entry name" value="SdiA-regulated"/>
    <property type="match status" value="1"/>
</dbReference>
<reference evidence="5" key="1">
    <citation type="submission" date="2020-01" db="EMBL/GenBank/DDBJ databases">
        <authorList>
            <person name="Meier V. D."/>
            <person name="Meier V D."/>
        </authorList>
    </citation>
    <scope>NUCLEOTIDE SEQUENCE</scope>
    <source>
        <strain evidence="5">HLG_WM_MAG_02</strain>
    </source>
</reference>
<name>A0A6S6SLJ3_9BACT</name>
<organism evidence="5">
    <name type="scientific">uncultured Sulfurovum sp</name>
    <dbReference type="NCBI Taxonomy" id="269237"/>
    <lineage>
        <taxon>Bacteria</taxon>
        <taxon>Pseudomonadati</taxon>
        <taxon>Campylobacterota</taxon>
        <taxon>Epsilonproteobacteria</taxon>
        <taxon>Campylobacterales</taxon>
        <taxon>Sulfurovaceae</taxon>
        <taxon>Sulfurovum</taxon>
        <taxon>environmental samples</taxon>
    </lineage>
</organism>
<keyword evidence="3" id="KW-0472">Membrane</keyword>
<evidence type="ECO:0000313" key="5">
    <source>
        <dbReference type="EMBL" id="CAA6805661.1"/>
    </source>
</evidence>
<dbReference type="GO" id="GO:0005886">
    <property type="term" value="C:plasma membrane"/>
    <property type="evidence" value="ECO:0007669"/>
    <property type="project" value="UniProtKB-SubCell"/>
</dbReference>
<dbReference type="SUPFAM" id="SSF75011">
    <property type="entry name" value="3-carboxy-cis,cis-mucoante lactonizing enzyme"/>
    <property type="match status" value="1"/>
</dbReference>
<keyword evidence="2" id="KW-1003">Cell membrane</keyword>
<proteinExistence type="predicted"/>
<evidence type="ECO:0000256" key="1">
    <source>
        <dbReference type="ARBA" id="ARBA00004236"/>
    </source>
</evidence>
<evidence type="ECO:0000256" key="4">
    <source>
        <dbReference type="SAM" id="SignalP"/>
    </source>
</evidence>
<accession>A0A6S6SLJ3</accession>